<dbReference type="InterPro" id="IPR029063">
    <property type="entry name" value="SAM-dependent_MTases_sf"/>
</dbReference>
<accession>B8HXR6</accession>
<dbReference type="HOGENOM" id="CLU_2507125_0_0_3"/>
<name>B8HXR6_CYAP4</name>
<sequence length="85" mass="9265">MVENWTTTIENYSAQELGYRKVWYYSVAAVYDRLRPGYSSALIDQVLEITQLSPGSNLLAIGTGPGTATVSFAPLGCSMLEPAPY</sequence>
<reference evidence="1" key="1">
    <citation type="submission" date="2009-01" db="EMBL/GenBank/DDBJ databases">
        <title>Complete sequence of chromosome Cyanothece sp. PCC 7425.</title>
        <authorList>
            <consortium name="US DOE Joint Genome Institute"/>
            <person name="Lucas S."/>
            <person name="Copeland A."/>
            <person name="Lapidus A."/>
            <person name="Glavina del Rio T."/>
            <person name="Dalin E."/>
            <person name="Tice H."/>
            <person name="Bruce D."/>
            <person name="Goodwin L."/>
            <person name="Pitluck S."/>
            <person name="Sims D."/>
            <person name="Meineke L."/>
            <person name="Brettin T."/>
            <person name="Detter J.C."/>
            <person name="Han C."/>
            <person name="Larimer F."/>
            <person name="Land M."/>
            <person name="Hauser L."/>
            <person name="Kyrpides N."/>
            <person name="Ovchinnikova G."/>
            <person name="Liberton M."/>
            <person name="Stoeckel J."/>
            <person name="Banerjee A."/>
            <person name="Singh A."/>
            <person name="Page L."/>
            <person name="Sato H."/>
            <person name="Zhao L."/>
            <person name="Sherman L."/>
            <person name="Pakrasi H."/>
            <person name="Richardson P."/>
        </authorList>
    </citation>
    <scope>NUCLEOTIDE SEQUENCE</scope>
    <source>
        <strain evidence="1">PCC 7425</strain>
    </source>
</reference>
<evidence type="ECO:0000313" key="1">
    <source>
        <dbReference type="EMBL" id="ACL43355.1"/>
    </source>
</evidence>
<dbReference type="AlphaFoldDB" id="B8HXR6"/>
<dbReference type="eggNOG" id="COG4106">
    <property type="taxonomic scope" value="Bacteria"/>
</dbReference>
<dbReference type="KEGG" id="cyn:Cyan7425_0969"/>
<dbReference type="SUPFAM" id="SSF53335">
    <property type="entry name" value="S-adenosyl-L-methionine-dependent methyltransferases"/>
    <property type="match status" value="1"/>
</dbReference>
<proteinExistence type="predicted"/>
<protein>
    <recommendedName>
        <fullName evidence="2">Methyltransferase type 11</fullName>
    </recommendedName>
</protein>
<dbReference type="EMBL" id="CP001344">
    <property type="protein sequence ID" value="ACL43355.1"/>
    <property type="molecule type" value="Genomic_DNA"/>
</dbReference>
<dbReference type="Gene3D" id="3.40.50.150">
    <property type="entry name" value="Vaccinia Virus protein VP39"/>
    <property type="match status" value="1"/>
</dbReference>
<dbReference type="OrthoDB" id="9797252at2"/>
<dbReference type="STRING" id="395961.Cyan7425_0969"/>
<organism evidence="1">
    <name type="scientific">Cyanothece sp. (strain PCC 7425 / ATCC 29141)</name>
    <dbReference type="NCBI Taxonomy" id="395961"/>
    <lineage>
        <taxon>Bacteria</taxon>
        <taxon>Bacillati</taxon>
        <taxon>Cyanobacteriota</taxon>
        <taxon>Cyanophyceae</taxon>
        <taxon>Gomontiellales</taxon>
        <taxon>Cyanothecaceae</taxon>
        <taxon>Cyanothece</taxon>
    </lineage>
</organism>
<gene>
    <name evidence="1" type="ordered locus">Cyan7425_0969</name>
</gene>
<evidence type="ECO:0008006" key="2">
    <source>
        <dbReference type="Google" id="ProtNLM"/>
    </source>
</evidence>